<dbReference type="GO" id="GO:0008080">
    <property type="term" value="F:N-acetyltransferase activity"/>
    <property type="evidence" value="ECO:0007669"/>
    <property type="project" value="InterPro"/>
</dbReference>
<evidence type="ECO:0000256" key="1">
    <source>
        <dbReference type="ARBA" id="ARBA00006383"/>
    </source>
</evidence>
<keyword evidence="2 4" id="KW-0808">Transferase</keyword>
<evidence type="ECO:0000256" key="3">
    <source>
        <dbReference type="ARBA" id="ARBA00023315"/>
    </source>
</evidence>
<dbReference type="InterPro" id="IPR028345">
    <property type="entry name" value="Antibiotic_NAT-like"/>
</dbReference>
<dbReference type="AlphaFoldDB" id="A0A7H8T2Z5"/>
<evidence type="ECO:0000256" key="2">
    <source>
        <dbReference type="ARBA" id="ARBA00022679"/>
    </source>
</evidence>
<comment type="similarity">
    <text evidence="1">Belongs to the antibiotic N-acetyltransferase family.</text>
</comment>
<dbReference type="Proteomes" id="UP000509418">
    <property type="component" value="Chromosome"/>
</dbReference>
<name>A0A7H8T2Z5_STRCX</name>
<dbReference type="Pfam" id="PF02522">
    <property type="entry name" value="Antibiotic_NAT"/>
    <property type="match status" value="1"/>
</dbReference>
<sequence>MTGNPSLAEDLVALGLRPGATVLAHSSLRRVGAGADAVLAALRTVLGTEGTLVAPTFTAGNSDTSPAYLDRIRNMTPEQIRSLQREMPPFDPDSTPSEGMGQLAEAVRCAEGRGRSAHPQTSFAAVGARAGELLIGHDENCHLGERSPLGRLYASDAQVLLLGVGFEVCSAFHLAEYRIPDPPTRTYRCVVVRDRARQWISYEDIDLDDSDFGALGADFEKSDAARPDPVVRGGCVGDTHARLFPLDAAVDFATSWLAGKRSRRLFTDPSQNAARFLH</sequence>
<dbReference type="RefSeq" id="WP_176574708.1">
    <property type="nucleotide sequence ID" value="NZ_CBDRGH010000024.1"/>
</dbReference>
<dbReference type="EMBL" id="CP056041">
    <property type="protein sequence ID" value="QKZ17378.1"/>
    <property type="molecule type" value="Genomic_DNA"/>
</dbReference>
<dbReference type="InterPro" id="IPR003679">
    <property type="entry name" value="Amioglycoside_AcTrfase"/>
</dbReference>
<dbReference type="PANTHER" id="PTHR11104:SF0">
    <property type="entry name" value="SPBETA PROPHAGE-DERIVED AMINOGLYCOSIDE N(3')-ACETYLTRANSFERASE-LIKE PROTEIN YOKD"/>
    <property type="match status" value="1"/>
</dbReference>
<organism evidence="4 5">
    <name type="scientific">Streptomyces chartreusis</name>
    <dbReference type="NCBI Taxonomy" id="1969"/>
    <lineage>
        <taxon>Bacteria</taxon>
        <taxon>Bacillati</taxon>
        <taxon>Actinomycetota</taxon>
        <taxon>Actinomycetes</taxon>
        <taxon>Kitasatosporales</taxon>
        <taxon>Streptomycetaceae</taxon>
        <taxon>Streptomyces</taxon>
    </lineage>
</organism>
<dbReference type="GO" id="GO:0046677">
    <property type="term" value="P:response to antibiotic"/>
    <property type="evidence" value="ECO:0007669"/>
    <property type="project" value="InterPro"/>
</dbReference>
<gene>
    <name evidence="4" type="ORF">HUT05_08450</name>
</gene>
<evidence type="ECO:0000313" key="4">
    <source>
        <dbReference type="EMBL" id="QKZ17378.1"/>
    </source>
</evidence>
<protein>
    <submittedName>
        <fullName evidence="4">AAC(3) family N-acetyltransferase</fullName>
    </submittedName>
</protein>
<reference evidence="4 5" key="1">
    <citation type="submission" date="2020-06" db="EMBL/GenBank/DDBJ databases">
        <title>Genome mining for natural products.</title>
        <authorList>
            <person name="Zhang B."/>
            <person name="Shi J."/>
            <person name="Ge H."/>
        </authorList>
    </citation>
    <scope>NUCLEOTIDE SEQUENCE [LARGE SCALE GENOMIC DNA]</scope>
    <source>
        <strain evidence="4 5">NA02069</strain>
    </source>
</reference>
<keyword evidence="3" id="KW-0012">Acyltransferase</keyword>
<proteinExistence type="inferred from homology"/>
<accession>A0A7H8T2Z5</accession>
<keyword evidence="5" id="KW-1185">Reference proteome</keyword>
<dbReference type="SUPFAM" id="SSF110710">
    <property type="entry name" value="TTHA0583/YokD-like"/>
    <property type="match status" value="1"/>
</dbReference>
<dbReference type="PANTHER" id="PTHR11104">
    <property type="entry name" value="AMINOGLYCOSIDE N3-ACETYLTRANSFERASE"/>
    <property type="match status" value="1"/>
</dbReference>
<evidence type="ECO:0000313" key="5">
    <source>
        <dbReference type="Proteomes" id="UP000509418"/>
    </source>
</evidence>